<evidence type="ECO:0000313" key="2">
    <source>
        <dbReference type="EMBL" id="MCE7007967.1"/>
    </source>
</evidence>
<organism evidence="2 3">
    <name type="scientific">Kibdelosporangium philippinense</name>
    <dbReference type="NCBI Taxonomy" id="211113"/>
    <lineage>
        <taxon>Bacteria</taxon>
        <taxon>Bacillati</taxon>
        <taxon>Actinomycetota</taxon>
        <taxon>Actinomycetes</taxon>
        <taxon>Pseudonocardiales</taxon>
        <taxon>Pseudonocardiaceae</taxon>
        <taxon>Kibdelosporangium</taxon>
    </lineage>
</organism>
<feature type="transmembrane region" description="Helical" evidence="1">
    <location>
        <begin position="168"/>
        <end position="187"/>
    </location>
</feature>
<keyword evidence="3" id="KW-1185">Reference proteome</keyword>
<dbReference type="Proteomes" id="UP001521150">
    <property type="component" value="Unassembled WGS sequence"/>
</dbReference>
<feature type="transmembrane region" description="Helical" evidence="1">
    <location>
        <begin position="580"/>
        <end position="598"/>
    </location>
</feature>
<name>A0ABS8ZK92_9PSEU</name>
<feature type="transmembrane region" description="Helical" evidence="1">
    <location>
        <begin position="604"/>
        <end position="628"/>
    </location>
</feature>
<proteinExistence type="predicted"/>
<reference evidence="2 3" key="1">
    <citation type="submission" date="2021-12" db="EMBL/GenBank/DDBJ databases">
        <title>Genome sequence of Kibdelosporangium philippinense ATCC 49844.</title>
        <authorList>
            <person name="Fedorov E.A."/>
            <person name="Omeragic M."/>
            <person name="Shalygina K.F."/>
            <person name="Maclea K.S."/>
        </authorList>
    </citation>
    <scope>NUCLEOTIDE SEQUENCE [LARGE SCALE GENOMIC DNA]</scope>
    <source>
        <strain evidence="2 3">ATCC 49844</strain>
    </source>
</reference>
<protein>
    <submittedName>
        <fullName evidence="2">Uncharacterized protein</fullName>
    </submittedName>
</protein>
<keyword evidence="1" id="KW-0472">Membrane</keyword>
<evidence type="ECO:0000256" key="1">
    <source>
        <dbReference type="SAM" id="Phobius"/>
    </source>
</evidence>
<feature type="transmembrane region" description="Helical" evidence="1">
    <location>
        <begin position="256"/>
        <end position="280"/>
    </location>
</feature>
<keyword evidence="1" id="KW-0812">Transmembrane</keyword>
<feature type="transmembrane region" description="Helical" evidence="1">
    <location>
        <begin position="292"/>
        <end position="315"/>
    </location>
</feature>
<sequence length="636" mass="66772">MHKRVVIVVAGALFALLAVIAAIVTDLLDREFPQAIGVQNRVGLDFSGSRLGDTAAFARLAELDARWALGLVKVAPDLVEDRDAQIFVGVNDSGLPAEFQWFGGGTTGKVVGPARLVNSYPNGSYLVTGDDTHLAEFLAVLGGDGVKVRQSAASVGESLEFVVQEGSFLAAVLAVFALIAAMALFWLSMKARGRALRVLGGSPSLRIQVQDLGGFLGALLISATVVTILASGYVGLVRDWVYVPVFLKALVGLEVAVIAASLLAAVAMSASAWPSATMLATRQPAVRSLRSAAVVIQALTFLLVVGAAGPAWAAYQNSAATAAEAAQWKRLADQVGLVFPIDMVSVEPRIGQMIKDAESVNAVAVSYTFEKDSHSLTSPVSLVNQRWLDLMASGSTLTPVPYSEVENTVVPALAPQFDLFARAGKTGAELLSGFQYLRPANGFKLPVAGGGGGNLQFSDDVLVAVMPSVHAAIDDSNLTSMVSTLNVMFTGLAPTQQLLARNGLDTPSLRVVYVAEDGILRAQFAAYVVWLLNLALVALAIAFAVSAGVSALITALLNAKRDFPLRVAGLSWARILQSRVAREVLVGVGLALAVLLVQRPDLGAILVAAGFGLVVVPLSHLITVRWCFVGVGRRRM</sequence>
<evidence type="ECO:0000313" key="3">
    <source>
        <dbReference type="Proteomes" id="UP001521150"/>
    </source>
</evidence>
<comment type="caution">
    <text evidence="2">The sequence shown here is derived from an EMBL/GenBank/DDBJ whole genome shotgun (WGS) entry which is preliminary data.</text>
</comment>
<accession>A0ABS8ZK92</accession>
<gene>
    <name evidence="2" type="ORF">LWC34_34870</name>
</gene>
<feature type="transmembrane region" description="Helical" evidence="1">
    <location>
        <begin position="527"/>
        <end position="559"/>
    </location>
</feature>
<keyword evidence="1" id="KW-1133">Transmembrane helix</keyword>
<dbReference type="EMBL" id="JAJVCN010000003">
    <property type="protein sequence ID" value="MCE7007967.1"/>
    <property type="molecule type" value="Genomic_DNA"/>
</dbReference>
<feature type="transmembrane region" description="Helical" evidence="1">
    <location>
        <begin position="212"/>
        <end position="236"/>
    </location>
</feature>
<dbReference type="RefSeq" id="WP_233729515.1">
    <property type="nucleotide sequence ID" value="NZ_JAJVCN010000003.1"/>
</dbReference>